<dbReference type="AlphaFoldDB" id="B1WZ36"/>
<gene>
    <name evidence="1" type="ordered locus">cce_3452</name>
</gene>
<evidence type="ECO:0000313" key="2">
    <source>
        <dbReference type="Proteomes" id="UP000001203"/>
    </source>
</evidence>
<dbReference type="KEGG" id="cyt:cce_3452"/>
<protein>
    <submittedName>
        <fullName evidence="1">Uncharacterized protein</fullName>
    </submittedName>
</protein>
<dbReference type="HOGENOM" id="CLU_3389004_0_0_3"/>
<name>B1WZ36_CROS5</name>
<evidence type="ECO:0000313" key="1">
    <source>
        <dbReference type="EMBL" id="ACB52800.1"/>
    </source>
</evidence>
<reference evidence="1 2" key="1">
    <citation type="journal article" date="2008" name="Proc. Natl. Acad. Sci. U.S.A.">
        <title>The genome of Cyanothece 51142, a unicellular diazotrophic cyanobacterium important in the marine nitrogen cycle.</title>
        <authorList>
            <person name="Welsh E.A."/>
            <person name="Liberton M."/>
            <person name="Stoeckel J."/>
            <person name="Loh T."/>
            <person name="Elvitigala T."/>
            <person name="Wang C."/>
            <person name="Wollam A."/>
            <person name="Fulton R.S."/>
            <person name="Clifton S.W."/>
            <person name="Jacobs J.M."/>
            <person name="Aurora R."/>
            <person name="Ghosh B.K."/>
            <person name="Sherman L.A."/>
            <person name="Smith R.D."/>
            <person name="Wilson R.K."/>
            <person name="Pakrasi H.B."/>
        </authorList>
    </citation>
    <scope>NUCLEOTIDE SEQUENCE [LARGE SCALE GENOMIC DNA]</scope>
    <source>
        <strain evidence="2">ATCC 51142 / BH68</strain>
    </source>
</reference>
<accession>B1WZ36</accession>
<sequence length="32" mass="3515">MISPMVDPTALPVAESLGIEVYSYAEDLNFNQ</sequence>
<dbReference type="STRING" id="43989.cce_3452"/>
<keyword evidence="2" id="KW-1185">Reference proteome</keyword>
<dbReference type="EMBL" id="CP000806">
    <property type="protein sequence ID" value="ACB52800.1"/>
    <property type="molecule type" value="Genomic_DNA"/>
</dbReference>
<organism evidence="1 2">
    <name type="scientific">Crocosphaera subtropica (strain ATCC 51142 / BH68)</name>
    <name type="common">Cyanothece sp. (strain ATCC 51142)</name>
    <dbReference type="NCBI Taxonomy" id="43989"/>
    <lineage>
        <taxon>Bacteria</taxon>
        <taxon>Bacillati</taxon>
        <taxon>Cyanobacteriota</taxon>
        <taxon>Cyanophyceae</taxon>
        <taxon>Oscillatoriophycideae</taxon>
        <taxon>Chroococcales</taxon>
        <taxon>Aphanothecaceae</taxon>
        <taxon>Crocosphaera</taxon>
        <taxon>Crocosphaera subtropica</taxon>
    </lineage>
</organism>
<dbReference type="Proteomes" id="UP000001203">
    <property type="component" value="Chromosome circular"/>
</dbReference>
<proteinExistence type="predicted"/>